<keyword evidence="2" id="KW-1185">Reference proteome</keyword>
<sequence length="266" mass="29207">MIHEHSAPDGVDVTVPNPARVYDYALGGKNNYAVDREAAEKVFAAAPEMRAMARQNRWFLGRAVRFLAESGVRQFLDIGSGLPTQQNVHEVARETLPDARVVYVDHDPVVAAHGEALLADGRNAAFVRGDLRAPEEILAHPEVERLIDFREPVALLLVAILHFIPEEERPLELVERLAAPLAPGSHIVVSHVTSEFSPVEVGRLVALSARAGAPWVARDRAGVLAFFDGFEPVEPGLVTAPEWRPTVAREVDREKMFVYAGVGRKP</sequence>
<dbReference type="PIRSF" id="PIRSF017393">
    <property type="entry name" value="MTase_SAV2177"/>
    <property type="match status" value="1"/>
</dbReference>
<organism evidence="1 2">
    <name type="scientific">Thermocatellispora tengchongensis</name>
    <dbReference type="NCBI Taxonomy" id="1073253"/>
    <lineage>
        <taxon>Bacteria</taxon>
        <taxon>Bacillati</taxon>
        <taxon>Actinomycetota</taxon>
        <taxon>Actinomycetes</taxon>
        <taxon>Streptosporangiales</taxon>
        <taxon>Streptosporangiaceae</taxon>
        <taxon>Thermocatellispora</taxon>
    </lineage>
</organism>
<dbReference type="SUPFAM" id="SSF53335">
    <property type="entry name" value="S-adenosyl-L-methionine-dependent methyltransferases"/>
    <property type="match status" value="1"/>
</dbReference>
<accession>A0A840P7A9</accession>
<proteinExistence type="predicted"/>
<gene>
    <name evidence="1" type="ORF">HNP84_001618</name>
</gene>
<protein>
    <recommendedName>
        <fullName evidence="3">SAM-dependent methyltransferase</fullName>
    </recommendedName>
</protein>
<dbReference type="AlphaFoldDB" id="A0A840P7A9"/>
<evidence type="ECO:0000313" key="1">
    <source>
        <dbReference type="EMBL" id="MBB5131905.1"/>
    </source>
</evidence>
<dbReference type="Gene3D" id="3.40.50.150">
    <property type="entry name" value="Vaccinia Virus protein VP39"/>
    <property type="match status" value="1"/>
</dbReference>
<dbReference type="EMBL" id="JACHGN010000003">
    <property type="protein sequence ID" value="MBB5131905.1"/>
    <property type="molecule type" value="Genomic_DNA"/>
</dbReference>
<dbReference type="Proteomes" id="UP000578449">
    <property type="component" value="Unassembled WGS sequence"/>
</dbReference>
<dbReference type="Pfam" id="PF04672">
    <property type="entry name" value="Methyltransf_19"/>
    <property type="match status" value="1"/>
</dbReference>
<name>A0A840P7A9_9ACTN</name>
<evidence type="ECO:0000313" key="2">
    <source>
        <dbReference type="Proteomes" id="UP000578449"/>
    </source>
</evidence>
<dbReference type="InterPro" id="IPR029063">
    <property type="entry name" value="SAM-dependent_MTases_sf"/>
</dbReference>
<reference evidence="1 2" key="1">
    <citation type="submission" date="2020-08" db="EMBL/GenBank/DDBJ databases">
        <title>Genomic Encyclopedia of Type Strains, Phase IV (KMG-IV): sequencing the most valuable type-strain genomes for metagenomic binning, comparative biology and taxonomic classification.</title>
        <authorList>
            <person name="Goeker M."/>
        </authorList>
    </citation>
    <scope>NUCLEOTIDE SEQUENCE [LARGE SCALE GENOMIC DNA]</scope>
    <source>
        <strain evidence="1 2">DSM 45615</strain>
    </source>
</reference>
<dbReference type="RefSeq" id="WP_185048719.1">
    <property type="nucleotide sequence ID" value="NZ_BAABIX010000028.1"/>
</dbReference>
<evidence type="ECO:0008006" key="3">
    <source>
        <dbReference type="Google" id="ProtNLM"/>
    </source>
</evidence>
<comment type="caution">
    <text evidence="1">The sequence shown here is derived from an EMBL/GenBank/DDBJ whole genome shotgun (WGS) entry which is preliminary data.</text>
</comment>
<dbReference type="InterPro" id="IPR006764">
    <property type="entry name" value="SAM_dep_MeTrfase_SAV2177_type"/>
</dbReference>